<gene>
    <name evidence="9" type="ORF">SLEP1_g32225</name>
</gene>
<dbReference type="InterPro" id="IPR000407">
    <property type="entry name" value="GDA1_CD39_NTPase"/>
</dbReference>
<accession>A0AAV5KCP0</accession>
<dbReference type="AlphaFoldDB" id="A0AAV5KCP0"/>
<sequence>MPAVGLDSKRDPLISSLGTPNKVERAPHRSWSQLWQYFYLALVLSIRIHYEDPEKHRIIMDGGSTGARRVILGLSANASDPKSARLSIIGLLEFGKGTVPKELWAETEIRLMATAGLRLLDIGRAG</sequence>
<reference evidence="9 10" key="1">
    <citation type="journal article" date="2021" name="Commun. Biol.">
        <title>The genome of Shorea leprosula (Dipterocarpaceae) highlights the ecological relevance of drought in aseasonal tropical rainforests.</title>
        <authorList>
            <person name="Ng K.K.S."/>
            <person name="Kobayashi M.J."/>
            <person name="Fawcett J.A."/>
            <person name="Hatakeyama M."/>
            <person name="Paape T."/>
            <person name="Ng C.H."/>
            <person name="Ang C.C."/>
            <person name="Tnah L.H."/>
            <person name="Lee C.T."/>
            <person name="Nishiyama T."/>
            <person name="Sese J."/>
            <person name="O'Brien M.J."/>
            <person name="Copetti D."/>
            <person name="Mohd Noor M.I."/>
            <person name="Ong R.C."/>
            <person name="Putra M."/>
            <person name="Sireger I.Z."/>
            <person name="Indrioko S."/>
            <person name="Kosugi Y."/>
            <person name="Izuno A."/>
            <person name="Isagi Y."/>
            <person name="Lee S.L."/>
            <person name="Shimizu K.K."/>
        </authorList>
    </citation>
    <scope>NUCLEOTIDE SEQUENCE [LARGE SCALE GENOMIC DNA]</scope>
    <source>
        <strain evidence="9">214</strain>
    </source>
</reference>
<comment type="catalytic activity">
    <reaction evidence="8">
        <text>a ribonucleoside 5'-triphosphate + 2 H2O = a ribonucleoside 5'-phosphate + 2 phosphate + 2 H(+)</text>
        <dbReference type="Rhea" id="RHEA:36795"/>
        <dbReference type="ChEBI" id="CHEBI:15377"/>
        <dbReference type="ChEBI" id="CHEBI:15378"/>
        <dbReference type="ChEBI" id="CHEBI:43474"/>
        <dbReference type="ChEBI" id="CHEBI:58043"/>
        <dbReference type="ChEBI" id="CHEBI:61557"/>
        <dbReference type="EC" id="3.6.1.5"/>
    </reaction>
</comment>
<evidence type="ECO:0000256" key="2">
    <source>
        <dbReference type="ARBA" id="ARBA00012148"/>
    </source>
</evidence>
<dbReference type="GO" id="GO:0016020">
    <property type="term" value="C:membrane"/>
    <property type="evidence" value="ECO:0007669"/>
    <property type="project" value="TreeGrafter"/>
</dbReference>
<protein>
    <recommendedName>
        <fullName evidence="2">apyrase</fullName>
        <ecNumber evidence="2">3.6.1.5</ecNumber>
    </recommendedName>
    <alternativeName>
        <fullName evidence="6">ATP-diphosphatase</fullName>
    </alternativeName>
    <alternativeName>
        <fullName evidence="7">ATP-diphosphohydrolase</fullName>
    </alternativeName>
    <alternativeName>
        <fullName evidence="4">Adenosine diphosphatase</fullName>
    </alternativeName>
    <alternativeName>
        <fullName evidence="5">NTPDase</fullName>
    </alternativeName>
</protein>
<evidence type="ECO:0000256" key="6">
    <source>
        <dbReference type="ARBA" id="ARBA00031428"/>
    </source>
</evidence>
<dbReference type="GO" id="GO:0009134">
    <property type="term" value="P:nucleoside diphosphate catabolic process"/>
    <property type="evidence" value="ECO:0007669"/>
    <property type="project" value="TreeGrafter"/>
</dbReference>
<dbReference type="GO" id="GO:0004050">
    <property type="term" value="F:apyrase activity"/>
    <property type="evidence" value="ECO:0007669"/>
    <property type="project" value="UniProtKB-EC"/>
</dbReference>
<organism evidence="9 10">
    <name type="scientific">Rubroshorea leprosula</name>
    <dbReference type="NCBI Taxonomy" id="152421"/>
    <lineage>
        <taxon>Eukaryota</taxon>
        <taxon>Viridiplantae</taxon>
        <taxon>Streptophyta</taxon>
        <taxon>Embryophyta</taxon>
        <taxon>Tracheophyta</taxon>
        <taxon>Spermatophyta</taxon>
        <taxon>Magnoliopsida</taxon>
        <taxon>eudicotyledons</taxon>
        <taxon>Gunneridae</taxon>
        <taxon>Pentapetalae</taxon>
        <taxon>rosids</taxon>
        <taxon>malvids</taxon>
        <taxon>Malvales</taxon>
        <taxon>Dipterocarpaceae</taxon>
        <taxon>Rubroshorea</taxon>
    </lineage>
</organism>
<dbReference type="EMBL" id="BPVZ01000060">
    <property type="protein sequence ID" value="GKV22345.1"/>
    <property type="molecule type" value="Genomic_DNA"/>
</dbReference>
<dbReference type="PANTHER" id="PTHR11782">
    <property type="entry name" value="ADENOSINE/GUANOSINE DIPHOSPHATASE"/>
    <property type="match status" value="1"/>
</dbReference>
<evidence type="ECO:0000256" key="8">
    <source>
        <dbReference type="ARBA" id="ARBA00049175"/>
    </source>
</evidence>
<evidence type="ECO:0000256" key="7">
    <source>
        <dbReference type="ARBA" id="ARBA00032306"/>
    </source>
</evidence>
<name>A0AAV5KCP0_9ROSI</name>
<dbReference type="PANTHER" id="PTHR11782:SF3">
    <property type="entry name" value="APYRASE 6-RELATED"/>
    <property type="match status" value="1"/>
</dbReference>
<dbReference type="Gene3D" id="3.30.420.40">
    <property type="match status" value="1"/>
</dbReference>
<dbReference type="EC" id="3.6.1.5" evidence="2"/>
<evidence type="ECO:0000313" key="9">
    <source>
        <dbReference type="EMBL" id="GKV22345.1"/>
    </source>
</evidence>
<evidence type="ECO:0000256" key="3">
    <source>
        <dbReference type="ARBA" id="ARBA00022801"/>
    </source>
</evidence>
<keyword evidence="10" id="KW-1185">Reference proteome</keyword>
<evidence type="ECO:0000256" key="5">
    <source>
        <dbReference type="ARBA" id="ARBA00031370"/>
    </source>
</evidence>
<proteinExistence type="inferred from homology"/>
<keyword evidence="3" id="KW-0378">Hydrolase</keyword>
<evidence type="ECO:0000256" key="4">
    <source>
        <dbReference type="ARBA" id="ARBA00030084"/>
    </source>
</evidence>
<evidence type="ECO:0000313" key="10">
    <source>
        <dbReference type="Proteomes" id="UP001054252"/>
    </source>
</evidence>
<evidence type="ECO:0000256" key="1">
    <source>
        <dbReference type="ARBA" id="ARBA00009283"/>
    </source>
</evidence>
<dbReference type="Proteomes" id="UP001054252">
    <property type="component" value="Unassembled WGS sequence"/>
</dbReference>
<dbReference type="Pfam" id="PF01150">
    <property type="entry name" value="GDA1_CD39"/>
    <property type="match status" value="1"/>
</dbReference>
<comment type="caution">
    <text evidence="9">The sequence shown here is derived from an EMBL/GenBank/DDBJ whole genome shotgun (WGS) entry which is preliminary data.</text>
</comment>
<dbReference type="GO" id="GO:0017110">
    <property type="term" value="F:nucleoside diphosphate phosphatase activity"/>
    <property type="evidence" value="ECO:0007669"/>
    <property type="project" value="TreeGrafter"/>
</dbReference>
<comment type="similarity">
    <text evidence="1">Belongs to the GDA1/CD39 NTPase family.</text>
</comment>